<keyword evidence="2" id="KW-1185">Reference proteome</keyword>
<gene>
    <name evidence="1" type="ORF">FA13DRAFT_804772</name>
</gene>
<dbReference type="EMBL" id="QPFP01000033">
    <property type="protein sequence ID" value="TEB28336.1"/>
    <property type="molecule type" value="Genomic_DNA"/>
</dbReference>
<organism evidence="1 2">
    <name type="scientific">Coprinellus micaceus</name>
    <name type="common">Glistening ink-cap mushroom</name>
    <name type="synonym">Coprinus micaceus</name>
    <dbReference type="NCBI Taxonomy" id="71717"/>
    <lineage>
        <taxon>Eukaryota</taxon>
        <taxon>Fungi</taxon>
        <taxon>Dikarya</taxon>
        <taxon>Basidiomycota</taxon>
        <taxon>Agaricomycotina</taxon>
        <taxon>Agaricomycetes</taxon>
        <taxon>Agaricomycetidae</taxon>
        <taxon>Agaricales</taxon>
        <taxon>Agaricineae</taxon>
        <taxon>Psathyrellaceae</taxon>
        <taxon>Coprinellus</taxon>
    </lineage>
</organism>
<dbReference type="OrthoDB" id="3227921at2759"/>
<reference evidence="1 2" key="1">
    <citation type="journal article" date="2019" name="Nat. Ecol. Evol.">
        <title>Megaphylogeny resolves global patterns of mushroom evolution.</title>
        <authorList>
            <person name="Varga T."/>
            <person name="Krizsan K."/>
            <person name="Foldi C."/>
            <person name="Dima B."/>
            <person name="Sanchez-Garcia M."/>
            <person name="Sanchez-Ramirez S."/>
            <person name="Szollosi G.J."/>
            <person name="Szarkandi J.G."/>
            <person name="Papp V."/>
            <person name="Albert L."/>
            <person name="Andreopoulos W."/>
            <person name="Angelini C."/>
            <person name="Antonin V."/>
            <person name="Barry K.W."/>
            <person name="Bougher N.L."/>
            <person name="Buchanan P."/>
            <person name="Buyck B."/>
            <person name="Bense V."/>
            <person name="Catcheside P."/>
            <person name="Chovatia M."/>
            <person name="Cooper J."/>
            <person name="Damon W."/>
            <person name="Desjardin D."/>
            <person name="Finy P."/>
            <person name="Geml J."/>
            <person name="Haridas S."/>
            <person name="Hughes K."/>
            <person name="Justo A."/>
            <person name="Karasinski D."/>
            <person name="Kautmanova I."/>
            <person name="Kiss B."/>
            <person name="Kocsube S."/>
            <person name="Kotiranta H."/>
            <person name="LaButti K.M."/>
            <person name="Lechner B.E."/>
            <person name="Liimatainen K."/>
            <person name="Lipzen A."/>
            <person name="Lukacs Z."/>
            <person name="Mihaltcheva S."/>
            <person name="Morgado L.N."/>
            <person name="Niskanen T."/>
            <person name="Noordeloos M.E."/>
            <person name="Ohm R.A."/>
            <person name="Ortiz-Santana B."/>
            <person name="Ovrebo C."/>
            <person name="Racz N."/>
            <person name="Riley R."/>
            <person name="Savchenko A."/>
            <person name="Shiryaev A."/>
            <person name="Soop K."/>
            <person name="Spirin V."/>
            <person name="Szebenyi C."/>
            <person name="Tomsovsky M."/>
            <person name="Tulloss R.E."/>
            <person name="Uehling J."/>
            <person name="Grigoriev I.V."/>
            <person name="Vagvolgyi C."/>
            <person name="Papp T."/>
            <person name="Martin F.M."/>
            <person name="Miettinen O."/>
            <person name="Hibbett D.S."/>
            <person name="Nagy L.G."/>
        </authorList>
    </citation>
    <scope>NUCLEOTIDE SEQUENCE [LARGE SCALE GENOMIC DNA]</scope>
    <source>
        <strain evidence="1 2">FP101781</strain>
    </source>
</reference>
<sequence>MGAIATIVAFGLQQIIILPVAENGLVPHRQFRTTTLPDVLRDAEAKAAWTIIVVWESRNNALLKLSEAVEFYWTFKNEEYQQESQAPCRKLDDLETACELANYTCVQSRPYYPEGLNCARLGQEFLLNVRVSINFTGLVDLQLPQPLGVLPTSIHNAARVYLGLEGEAQRIVETTRPIHVYPGSHLLSIADVLVRQRIRSPALATFGFEVSALFTHRLCRSQPRRRPMRLS</sequence>
<comment type="caution">
    <text evidence="1">The sequence shown here is derived from an EMBL/GenBank/DDBJ whole genome shotgun (WGS) entry which is preliminary data.</text>
</comment>
<dbReference type="Proteomes" id="UP000298030">
    <property type="component" value="Unassembled WGS sequence"/>
</dbReference>
<dbReference type="AlphaFoldDB" id="A0A4Y7T2F4"/>
<name>A0A4Y7T2F4_COPMI</name>
<proteinExistence type="predicted"/>
<protein>
    <submittedName>
        <fullName evidence="1">Uncharacterized protein</fullName>
    </submittedName>
</protein>
<evidence type="ECO:0000313" key="1">
    <source>
        <dbReference type="EMBL" id="TEB28336.1"/>
    </source>
</evidence>
<evidence type="ECO:0000313" key="2">
    <source>
        <dbReference type="Proteomes" id="UP000298030"/>
    </source>
</evidence>
<accession>A0A4Y7T2F4</accession>